<dbReference type="GO" id="GO:0016829">
    <property type="term" value="F:lyase activity"/>
    <property type="evidence" value="ECO:0007669"/>
    <property type="project" value="UniProtKB-KW"/>
</dbReference>
<keyword evidence="1" id="KW-0456">Lyase</keyword>
<name>A0A4P6DIT0_9CAUD</name>
<accession>A0A4P6DIT0</accession>
<organism evidence="1 2">
    <name type="scientific">Klebsiella phage K1-ULIP33</name>
    <dbReference type="NCBI Taxonomy" id="2307015"/>
    <lineage>
        <taxon>Viruses</taxon>
        <taxon>Duplodnaviria</taxon>
        <taxon>Heunggongvirae</taxon>
        <taxon>Uroviricota</taxon>
        <taxon>Caudoviricetes</taxon>
        <taxon>Autographivirales</taxon>
        <taxon>Autosignataviridae</taxon>
        <taxon>Molineuxvirinae</taxon>
        <taxon>Ulipvirus</taxon>
        <taxon>Ulipvirus K1ULIP33</taxon>
    </lineage>
</organism>
<dbReference type="EMBL" id="MK380014">
    <property type="protein sequence ID" value="QAU05504.1"/>
    <property type="molecule type" value="Genomic_DNA"/>
</dbReference>
<evidence type="ECO:0000313" key="2">
    <source>
        <dbReference type="Proteomes" id="UP000307994"/>
    </source>
</evidence>
<proteinExistence type="predicted"/>
<protein>
    <submittedName>
        <fullName evidence="1">Pectate lyase</fullName>
    </submittedName>
</protein>
<gene>
    <name evidence="1" type="ORF">D3A55_0053</name>
</gene>
<dbReference type="Proteomes" id="UP000307994">
    <property type="component" value="Segment"/>
</dbReference>
<reference evidence="1 2" key="1">
    <citation type="journal article" date="2019" name="Viruses">
        <title>New Bacteriophages against Emerging Lineages ST23 and ST258 of Klebsiella pneumoniae and Efficacy Assessment in Galleria mellonella Larvae.</title>
        <authorList>
            <person name="Thiry D."/>
            <person name="Passet V."/>
            <person name="Danis-Wlodarczyk K."/>
            <person name="Lood C."/>
            <person name="Wagemans J."/>
            <person name="De Sordi L."/>
            <person name="van Noort V."/>
            <person name="Dufour N."/>
            <person name="Debarbieux L."/>
            <person name="Mainil J.G."/>
            <person name="Brisse S."/>
            <person name="Lavigne R."/>
        </authorList>
    </citation>
    <scope>NUCLEOTIDE SEQUENCE [LARGE SCALE GENOMIC DNA]</scope>
</reference>
<keyword evidence="2" id="KW-1185">Reference proteome</keyword>
<sequence length="112" mass="12407">MLTRLAALVRLLRGGTLEDALYYNTPEMFGAKGDGTYLRVGGHYFWQDEGLIMTKLGAPSSASEGRVVRVRHVSAPVSASASGNTGDFAFDEEYFYVCTQYNTWKRVALATW</sequence>
<evidence type="ECO:0000313" key="1">
    <source>
        <dbReference type="EMBL" id="QAU05504.1"/>
    </source>
</evidence>